<dbReference type="AlphaFoldDB" id="A0A1B2DZB0"/>
<sequence>MKVTMDRKTQLAMSLYKVFTNSFKSVNEHVINGGKTEGLNPTSFAVMEILHNTGRLPIQQIGSQLLLQSGNVTYVVDRLEEKGLVRRSPCPEDRRVIYAELTPEGEALMQRLYPEHERQILYALEGLNEEEKLQLIRLLRKMGDYAKQAHSSAGR</sequence>
<evidence type="ECO:0000313" key="6">
    <source>
        <dbReference type="EMBL" id="OOC58924.1"/>
    </source>
</evidence>
<dbReference type="InterPro" id="IPR039422">
    <property type="entry name" value="MarR/SlyA-like"/>
</dbReference>
<dbReference type="KEGG" id="pib:BBD41_10670"/>
<keyword evidence="2" id="KW-0238">DNA-binding</keyword>
<dbReference type="PROSITE" id="PS01117">
    <property type="entry name" value="HTH_MARR_1"/>
    <property type="match status" value="1"/>
</dbReference>
<organism evidence="5">
    <name type="scientific">Paenibacillus ihbetae</name>
    <dbReference type="NCBI Taxonomy" id="1870820"/>
    <lineage>
        <taxon>Bacteria</taxon>
        <taxon>Bacillati</taxon>
        <taxon>Bacillota</taxon>
        <taxon>Bacilli</taxon>
        <taxon>Bacillales</taxon>
        <taxon>Paenibacillaceae</taxon>
        <taxon>Paenibacillus</taxon>
    </lineage>
</organism>
<dbReference type="InterPro" id="IPR000835">
    <property type="entry name" value="HTH_MarR-typ"/>
</dbReference>
<evidence type="ECO:0000256" key="3">
    <source>
        <dbReference type="ARBA" id="ARBA00023163"/>
    </source>
</evidence>
<dbReference type="OrthoDB" id="9799747at2"/>
<keyword evidence="3" id="KW-0804">Transcription</keyword>
<dbReference type="SUPFAM" id="SSF46785">
    <property type="entry name" value="Winged helix' DNA-binding domain"/>
    <property type="match status" value="1"/>
</dbReference>
<dbReference type="Pfam" id="PF01047">
    <property type="entry name" value="MarR"/>
    <property type="match status" value="1"/>
</dbReference>
<dbReference type="PANTHER" id="PTHR33164:SF56">
    <property type="entry name" value="HTH-TYPE TRANSCRIPTIONAL REGULATOR MHQR"/>
    <property type="match status" value="1"/>
</dbReference>
<dbReference type="GO" id="GO:0003677">
    <property type="term" value="F:DNA binding"/>
    <property type="evidence" value="ECO:0007669"/>
    <property type="project" value="UniProtKB-KW"/>
</dbReference>
<accession>A0A1B2DZB0</accession>
<dbReference type="SMART" id="SM00347">
    <property type="entry name" value="HTH_MARR"/>
    <property type="match status" value="1"/>
</dbReference>
<dbReference type="Gene3D" id="1.10.10.10">
    <property type="entry name" value="Winged helix-like DNA-binding domain superfamily/Winged helix DNA-binding domain"/>
    <property type="match status" value="1"/>
</dbReference>
<evidence type="ECO:0000259" key="4">
    <source>
        <dbReference type="PROSITE" id="PS50995"/>
    </source>
</evidence>
<dbReference type="InterPro" id="IPR036390">
    <property type="entry name" value="WH_DNA-bd_sf"/>
</dbReference>
<dbReference type="RefSeq" id="WP_077569824.1">
    <property type="nucleotide sequence ID" value="NZ_CP016809.1"/>
</dbReference>
<dbReference type="GO" id="GO:0003700">
    <property type="term" value="F:DNA-binding transcription factor activity"/>
    <property type="evidence" value="ECO:0007669"/>
    <property type="project" value="InterPro"/>
</dbReference>
<evidence type="ECO:0000256" key="1">
    <source>
        <dbReference type="ARBA" id="ARBA00023015"/>
    </source>
</evidence>
<keyword evidence="7" id="KW-1185">Reference proteome</keyword>
<dbReference type="Proteomes" id="UP000189059">
    <property type="component" value="Unassembled WGS sequence"/>
</dbReference>
<name>A0A1B2DZB0_9BACL</name>
<evidence type="ECO:0000313" key="5">
    <source>
        <dbReference type="EMBL" id="ANY73012.1"/>
    </source>
</evidence>
<feature type="domain" description="HTH marR-type" evidence="4">
    <location>
        <begin position="8"/>
        <end position="144"/>
    </location>
</feature>
<protein>
    <submittedName>
        <fullName evidence="5">MarR family transcriptional regulator</fullName>
    </submittedName>
</protein>
<proteinExistence type="predicted"/>
<reference evidence="6 7" key="2">
    <citation type="submission" date="2016-12" db="EMBL/GenBank/DDBJ databases">
        <title>Genome sequencing and description of Paenibacillus sp. nov. from high altitude lake in the Indian Trans- Himalayas.</title>
        <authorList>
            <person name="Kiran S."/>
            <person name="Swarnkar M.K."/>
            <person name="Rana A."/>
            <person name="Tewari R."/>
            <person name="Gulati A."/>
        </authorList>
    </citation>
    <scope>NUCLEOTIDE SEQUENCE [LARGE SCALE GENOMIC DNA]</scope>
    <source>
        <strain evidence="6 7">IHBB 9951</strain>
    </source>
</reference>
<evidence type="ECO:0000313" key="7">
    <source>
        <dbReference type="Proteomes" id="UP000189059"/>
    </source>
</evidence>
<dbReference type="InterPro" id="IPR023187">
    <property type="entry name" value="Tscrpt_reg_MarR-type_CS"/>
</dbReference>
<reference evidence="5" key="1">
    <citation type="submission" date="2016-08" db="EMBL/GenBank/DDBJ databases">
        <title>Complete Genome Seqeunce of Paenibacillus sp. nov. IHBB 9852 from high altitute lake of Indian trans-Himalayas.</title>
        <authorList>
            <person name="Kiran S."/>
            <person name="Swarnkar M.K."/>
            <person name="Rana A."/>
            <person name="Tewari R."/>
            <person name="Gulati A."/>
        </authorList>
    </citation>
    <scope>NUCLEOTIDE SEQUENCE [LARGE SCALE GENOMIC DNA]</scope>
    <source>
        <strain evidence="5">IHBB 9852</strain>
    </source>
</reference>
<evidence type="ECO:0000256" key="2">
    <source>
        <dbReference type="ARBA" id="ARBA00023125"/>
    </source>
</evidence>
<dbReference type="GO" id="GO:0006950">
    <property type="term" value="P:response to stress"/>
    <property type="evidence" value="ECO:0007669"/>
    <property type="project" value="TreeGrafter"/>
</dbReference>
<dbReference type="PANTHER" id="PTHR33164">
    <property type="entry name" value="TRANSCRIPTIONAL REGULATOR, MARR FAMILY"/>
    <property type="match status" value="1"/>
</dbReference>
<gene>
    <name evidence="6" type="ORF">BBD40_25015</name>
    <name evidence="5" type="ORF">BBD41_10670</name>
</gene>
<dbReference type="PROSITE" id="PS50995">
    <property type="entry name" value="HTH_MARR_2"/>
    <property type="match status" value="1"/>
</dbReference>
<dbReference type="EMBL" id="MRVI01000002">
    <property type="protein sequence ID" value="OOC58924.1"/>
    <property type="molecule type" value="Genomic_DNA"/>
</dbReference>
<dbReference type="InterPro" id="IPR036388">
    <property type="entry name" value="WH-like_DNA-bd_sf"/>
</dbReference>
<dbReference type="EMBL" id="CP016809">
    <property type="protein sequence ID" value="ANY73012.1"/>
    <property type="molecule type" value="Genomic_DNA"/>
</dbReference>
<keyword evidence="1" id="KW-0805">Transcription regulation</keyword>
<dbReference type="PRINTS" id="PR00598">
    <property type="entry name" value="HTHMARR"/>
</dbReference>